<accession>A0AAV1CJL8</accession>
<gene>
    <name evidence="1" type="ORF">OLC1_LOCUS5956</name>
</gene>
<dbReference type="EMBL" id="OX459119">
    <property type="protein sequence ID" value="CAI9094869.1"/>
    <property type="molecule type" value="Genomic_DNA"/>
</dbReference>
<sequence length="195" mass="22392">MKTKWDAKQARLIRKGILQKKRLRFQQPVITGNPPVSIVVPQLYEVSGKRKIIHRIKILELPCPDPVIAKKSRIDRKELLDMKRNRSTIHGEQMSEISVKLSCGRSYRLKRKVFLDKRKGKVIPEKPVVTMGGIAIHGSSNFTFMYSTDTSSQPMKESICSNRLCRSQFQKDKSNDNATDFPLYKSGIVYETNLI</sequence>
<protein>
    <submittedName>
        <fullName evidence="1">OLC1v1030691C1</fullName>
    </submittedName>
</protein>
<dbReference type="Proteomes" id="UP001161247">
    <property type="component" value="Chromosome 2"/>
</dbReference>
<dbReference type="AlphaFoldDB" id="A0AAV1CJL8"/>
<reference evidence="1" key="1">
    <citation type="submission" date="2023-03" db="EMBL/GenBank/DDBJ databases">
        <authorList>
            <person name="Julca I."/>
        </authorList>
    </citation>
    <scope>NUCLEOTIDE SEQUENCE</scope>
</reference>
<evidence type="ECO:0000313" key="2">
    <source>
        <dbReference type="Proteomes" id="UP001161247"/>
    </source>
</evidence>
<keyword evidence="2" id="KW-1185">Reference proteome</keyword>
<organism evidence="1 2">
    <name type="scientific">Oldenlandia corymbosa var. corymbosa</name>
    <dbReference type="NCBI Taxonomy" id="529605"/>
    <lineage>
        <taxon>Eukaryota</taxon>
        <taxon>Viridiplantae</taxon>
        <taxon>Streptophyta</taxon>
        <taxon>Embryophyta</taxon>
        <taxon>Tracheophyta</taxon>
        <taxon>Spermatophyta</taxon>
        <taxon>Magnoliopsida</taxon>
        <taxon>eudicotyledons</taxon>
        <taxon>Gunneridae</taxon>
        <taxon>Pentapetalae</taxon>
        <taxon>asterids</taxon>
        <taxon>lamiids</taxon>
        <taxon>Gentianales</taxon>
        <taxon>Rubiaceae</taxon>
        <taxon>Rubioideae</taxon>
        <taxon>Spermacoceae</taxon>
        <taxon>Hedyotis-Oldenlandia complex</taxon>
        <taxon>Oldenlandia</taxon>
    </lineage>
</organism>
<proteinExistence type="predicted"/>
<evidence type="ECO:0000313" key="1">
    <source>
        <dbReference type="EMBL" id="CAI9094869.1"/>
    </source>
</evidence>
<name>A0AAV1CJL8_OLDCO</name>